<evidence type="ECO:0000256" key="2">
    <source>
        <dbReference type="ARBA" id="ARBA00023015"/>
    </source>
</evidence>
<dbReference type="PANTHER" id="PTHR30146">
    <property type="entry name" value="LACI-RELATED TRANSCRIPTIONAL REPRESSOR"/>
    <property type="match status" value="1"/>
</dbReference>
<comment type="caution">
    <text evidence="6">The sequence shown here is derived from an EMBL/GenBank/DDBJ whole genome shotgun (WGS) entry which is preliminary data.</text>
</comment>
<reference evidence="6 7" key="1">
    <citation type="submission" date="2018-08" db="EMBL/GenBank/DDBJ databases">
        <title>Lactobacillus suantsai sp. nov., isolated from traditional fermented suan-tsai in Taiwan.</title>
        <authorList>
            <person name="Huang C.-H."/>
        </authorList>
    </citation>
    <scope>NUCLEOTIDE SEQUENCE [LARGE SCALE GENOMIC DNA]</scope>
    <source>
        <strain evidence="6 7">BCRC 12945</strain>
    </source>
</reference>
<accession>A0A4Q0VJH6</accession>
<evidence type="ECO:0000313" key="6">
    <source>
        <dbReference type="EMBL" id="RXI78131.1"/>
    </source>
</evidence>
<dbReference type="RefSeq" id="WP_129032838.1">
    <property type="nucleotide sequence ID" value="NZ_QXIL01000015.1"/>
</dbReference>
<evidence type="ECO:0000256" key="1">
    <source>
        <dbReference type="ARBA" id="ARBA00022491"/>
    </source>
</evidence>
<dbReference type="Pfam" id="PF00356">
    <property type="entry name" value="LacI"/>
    <property type="match status" value="1"/>
</dbReference>
<dbReference type="SUPFAM" id="SSF53822">
    <property type="entry name" value="Periplasmic binding protein-like I"/>
    <property type="match status" value="1"/>
</dbReference>
<dbReference type="Pfam" id="PF00532">
    <property type="entry name" value="Peripla_BP_1"/>
    <property type="match status" value="1"/>
</dbReference>
<dbReference type="OrthoDB" id="9796186at2"/>
<protein>
    <submittedName>
        <fullName evidence="6">LacI family transcriptional regulator</fullName>
    </submittedName>
</protein>
<dbReference type="Gene3D" id="1.10.260.40">
    <property type="entry name" value="lambda repressor-like DNA-binding domains"/>
    <property type="match status" value="1"/>
</dbReference>
<dbReference type="SUPFAM" id="SSF47413">
    <property type="entry name" value="lambda repressor-like DNA-binding domains"/>
    <property type="match status" value="1"/>
</dbReference>
<keyword evidence="4" id="KW-0804">Transcription</keyword>
<gene>
    <name evidence="6" type="ORF">DXH47_08070</name>
</gene>
<dbReference type="CDD" id="cd01392">
    <property type="entry name" value="HTH_LacI"/>
    <property type="match status" value="1"/>
</dbReference>
<evidence type="ECO:0000256" key="4">
    <source>
        <dbReference type="ARBA" id="ARBA00023163"/>
    </source>
</evidence>
<dbReference type="InterPro" id="IPR010982">
    <property type="entry name" value="Lambda_DNA-bd_dom_sf"/>
</dbReference>
<feature type="domain" description="HTH lacI-type" evidence="5">
    <location>
        <begin position="5"/>
        <end position="59"/>
    </location>
</feature>
<proteinExistence type="predicted"/>
<dbReference type="PROSITE" id="PS50932">
    <property type="entry name" value="HTH_LACI_2"/>
    <property type="match status" value="1"/>
</dbReference>
<dbReference type="Proteomes" id="UP000290602">
    <property type="component" value="Unassembled WGS sequence"/>
</dbReference>
<dbReference type="Gene3D" id="3.40.50.2300">
    <property type="match status" value="2"/>
</dbReference>
<evidence type="ECO:0000313" key="7">
    <source>
        <dbReference type="Proteomes" id="UP000290602"/>
    </source>
</evidence>
<dbReference type="InterPro" id="IPR000843">
    <property type="entry name" value="HTH_LacI"/>
</dbReference>
<keyword evidence="1" id="KW-0678">Repressor</keyword>
<evidence type="ECO:0000259" key="5">
    <source>
        <dbReference type="PROSITE" id="PS50932"/>
    </source>
</evidence>
<dbReference type="EMBL" id="QXIL01000015">
    <property type="protein sequence ID" value="RXI78131.1"/>
    <property type="molecule type" value="Genomic_DNA"/>
</dbReference>
<keyword evidence="3" id="KW-0238">DNA-binding</keyword>
<keyword evidence="2" id="KW-0805">Transcription regulation</keyword>
<dbReference type="SMART" id="SM00354">
    <property type="entry name" value="HTH_LACI"/>
    <property type="match status" value="1"/>
</dbReference>
<dbReference type="InterPro" id="IPR028082">
    <property type="entry name" value="Peripla_BP_I"/>
</dbReference>
<sequence>MAPKVTIKTVAAQAGVSEATVSRALNDSPQVKPATRRRIRQLAQDLGYHPNGLARSIRTQRTNTLGVIIPDILNNFFTKISRAIEDTAAQAGYNVLLVNTDEHLDREADAIDLMLEKQAAGIIIASAGDATDYATRLGTTPAVFVDRMPPAQLVPHFDRILVDNIRGTQELVSEMLAQGAQRIGILNSAVSTTATERLTGYHQALKRAGIAFDPAIEVAARSDNSNVAQMTRQLLVNQQCDGLLAADNTIANGVLRKLPDLHLHGVHLGSFDDQDWFDFLPQPIVTAKQPIAAIGQTAVERLIARINEPTLAPEEFRLTAQIITHRLTADQVQTD</sequence>
<name>A0A4Q0VJH6_9LACO</name>
<dbReference type="InterPro" id="IPR001761">
    <property type="entry name" value="Peripla_BP/Lac1_sug-bd_dom"/>
</dbReference>
<dbReference type="AlphaFoldDB" id="A0A4Q0VJH6"/>
<dbReference type="PANTHER" id="PTHR30146:SF148">
    <property type="entry name" value="HTH-TYPE TRANSCRIPTIONAL REPRESSOR PURR-RELATED"/>
    <property type="match status" value="1"/>
</dbReference>
<keyword evidence="7" id="KW-1185">Reference proteome</keyword>
<organism evidence="6 7">
    <name type="scientific">Levilactobacillus suantsaii</name>
    <dbReference type="NCBI Taxonomy" id="2292255"/>
    <lineage>
        <taxon>Bacteria</taxon>
        <taxon>Bacillati</taxon>
        <taxon>Bacillota</taxon>
        <taxon>Bacilli</taxon>
        <taxon>Lactobacillales</taxon>
        <taxon>Lactobacillaceae</taxon>
        <taxon>Levilactobacillus</taxon>
    </lineage>
</organism>
<dbReference type="GO" id="GO:0003700">
    <property type="term" value="F:DNA-binding transcription factor activity"/>
    <property type="evidence" value="ECO:0007669"/>
    <property type="project" value="TreeGrafter"/>
</dbReference>
<dbReference type="GO" id="GO:0000976">
    <property type="term" value="F:transcription cis-regulatory region binding"/>
    <property type="evidence" value="ECO:0007669"/>
    <property type="project" value="TreeGrafter"/>
</dbReference>
<evidence type="ECO:0000256" key="3">
    <source>
        <dbReference type="ARBA" id="ARBA00023125"/>
    </source>
</evidence>